<reference evidence="2 3" key="1">
    <citation type="submission" date="2019-07" db="EMBL/GenBank/DDBJ databases">
        <title>Whole genome shotgun sequence of Chitinophaga cymbidii NBRC 109752.</title>
        <authorList>
            <person name="Hosoyama A."/>
            <person name="Uohara A."/>
            <person name="Ohji S."/>
            <person name="Ichikawa N."/>
        </authorList>
    </citation>
    <scope>NUCLEOTIDE SEQUENCE [LARGE SCALE GENOMIC DNA]</scope>
    <source>
        <strain evidence="2 3">NBRC 109752</strain>
    </source>
</reference>
<protein>
    <recommendedName>
        <fullName evidence="1">PKD domain-containing protein</fullName>
    </recommendedName>
</protein>
<dbReference type="InterPro" id="IPR026341">
    <property type="entry name" value="T9SS_type_B"/>
</dbReference>
<dbReference type="EMBL" id="BKAU01000002">
    <property type="protein sequence ID" value="GEP96103.1"/>
    <property type="molecule type" value="Genomic_DNA"/>
</dbReference>
<keyword evidence="3" id="KW-1185">Reference proteome</keyword>
<dbReference type="NCBIfam" id="TIGR04131">
    <property type="entry name" value="Bac_Flav_CTERM"/>
    <property type="match status" value="1"/>
</dbReference>
<evidence type="ECO:0000313" key="2">
    <source>
        <dbReference type="EMBL" id="GEP96103.1"/>
    </source>
</evidence>
<evidence type="ECO:0000313" key="3">
    <source>
        <dbReference type="Proteomes" id="UP000321436"/>
    </source>
</evidence>
<dbReference type="RefSeq" id="WP_186831026.1">
    <property type="nucleotide sequence ID" value="NZ_BKAU01000002.1"/>
</dbReference>
<dbReference type="SUPFAM" id="SSF49299">
    <property type="entry name" value="PKD domain"/>
    <property type="match status" value="2"/>
</dbReference>
<feature type="domain" description="PKD" evidence="1">
    <location>
        <begin position="427"/>
        <end position="460"/>
    </location>
</feature>
<dbReference type="CDD" id="cd00146">
    <property type="entry name" value="PKD"/>
    <property type="match status" value="1"/>
</dbReference>
<dbReference type="Proteomes" id="UP000321436">
    <property type="component" value="Unassembled WGS sequence"/>
</dbReference>
<name>A0A512RK55_9BACT</name>
<dbReference type="PROSITE" id="PS50093">
    <property type="entry name" value="PKD"/>
    <property type="match status" value="1"/>
</dbReference>
<dbReference type="InterPro" id="IPR013783">
    <property type="entry name" value="Ig-like_fold"/>
</dbReference>
<dbReference type="InterPro" id="IPR000601">
    <property type="entry name" value="PKD_dom"/>
</dbReference>
<dbReference type="Pfam" id="PF18911">
    <property type="entry name" value="PKD_4"/>
    <property type="match status" value="1"/>
</dbReference>
<sequence length="653" mass="71669">MSAQNCTQLGQTPQSAFPVCGTKALKQASVPLCDGRPIPLPSCNDHADYEDVNPFWYKFTCYEAGTLGFTITPNDLQDDYDWQLFDVTGKAPVLVYSDASLQVAGNWSAIPGNTGASTEGTRLMACSGYSEPKWSSMPTLKKDHQYLLMVSHFTQTQSGYQLSFGGGTANITDPLAGAFLRAEYHCMDNRVGIRLNKKFRCATMAGDGNEFELVGSTVRVIGSMGVNCNSGFDMDSVMLYLQQPLPPGNYKVRVKTGRDGNTMLDACDNPIAAGKEIDFTVPVPQSVPFDSIGNIGCMPNKIMVYLSDPVLCTSVAPNGSDFRLSGTLPGISITKATTFCNSKLTDSIELTLNTTIYHEGNFDIDLVRGSDGNTLISECGVQTPLGDRMSFFTKDTVNAAFSSRIVLDCVYDTIFLEHDGAHGVTDWQWSFEDNTTASGRTYEKVYTVFGQKTVQLQVTNGLCSAQHTESILLDNELNAEFAMSAPVLCPLDMAVFTDQSTGHIIAHQWDFGFGNGSRSVNPNPFRYPIGSREQAYEVRLIVENDLHCFDTAIHTIKTVPTCRVAVPTAFTPNNDGTNDFLYPLNGYKTADLTFRVYARNGQLVFESRNWLNKWDGKINGSPAPVGTYAWVLEYTDTEFGNRVFQKGVSTLLR</sequence>
<dbReference type="InterPro" id="IPR035986">
    <property type="entry name" value="PKD_dom_sf"/>
</dbReference>
<organism evidence="2 3">
    <name type="scientific">Chitinophaga cymbidii</name>
    <dbReference type="NCBI Taxonomy" id="1096750"/>
    <lineage>
        <taxon>Bacteria</taxon>
        <taxon>Pseudomonadati</taxon>
        <taxon>Bacteroidota</taxon>
        <taxon>Chitinophagia</taxon>
        <taxon>Chitinophagales</taxon>
        <taxon>Chitinophagaceae</taxon>
        <taxon>Chitinophaga</taxon>
    </lineage>
</organism>
<accession>A0A512RK55</accession>
<gene>
    <name evidence="2" type="ORF">CCY01nite_23630</name>
</gene>
<proteinExistence type="predicted"/>
<dbReference type="Pfam" id="PF13585">
    <property type="entry name" value="CHU_C"/>
    <property type="match status" value="1"/>
</dbReference>
<comment type="caution">
    <text evidence="2">The sequence shown here is derived from an EMBL/GenBank/DDBJ whole genome shotgun (WGS) entry which is preliminary data.</text>
</comment>
<dbReference type="AlphaFoldDB" id="A0A512RK55"/>
<dbReference type="Gene3D" id="2.60.40.10">
    <property type="entry name" value="Immunoglobulins"/>
    <property type="match status" value="2"/>
</dbReference>
<evidence type="ECO:0000259" key="1">
    <source>
        <dbReference type="PROSITE" id="PS50093"/>
    </source>
</evidence>